<dbReference type="EMBL" id="WWNE01000002">
    <property type="protein sequence ID" value="NBG64541.1"/>
    <property type="molecule type" value="Genomic_DNA"/>
</dbReference>
<accession>A0A6N9NG71</accession>
<dbReference type="Proteomes" id="UP000470771">
    <property type="component" value="Unassembled WGS sequence"/>
</dbReference>
<feature type="non-terminal residue" evidence="1">
    <location>
        <position position="1"/>
    </location>
</feature>
<keyword evidence="2" id="KW-1185">Reference proteome</keyword>
<reference evidence="1 2" key="1">
    <citation type="submission" date="2019-12" db="EMBL/GenBank/DDBJ databases">
        <authorList>
            <person name="Zhao J."/>
        </authorList>
    </citation>
    <scope>NUCLEOTIDE SEQUENCE [LARGE SCALE GENOMIC DNA]</scope>
    <source>
        <strain evidence="1 2">S-15</strain>
    </source>
</reference>
<evidence type="ECO:0000313" key="1">
    <source>
        <dbReference type="EMBL" id="NBG64541.1"/>
    </source>
</evidence>
<feature type="non-terminal residue" evidence="1">
    <location>
        <position position="49"/>
    </location>
</feature>
<dbReference type="AlphaFoldDB" id="A0A6N9NG71"/>
<proteinExistence type="predicted"/>
<gene>
    <name evidence="1" type="ORF">GQN54_00335</name>
</gene>
<name>A0A6N9NG71_9FLAO</name>
<comment type="caution">
    <text evidence="1">The sequence shown here is derived from an EMBL/GenBank/DDBJ whole genome shotgun (WGS) entry which is preliminary data.</text>
</comment>
<organism evidence="1 2">
    <name type="scientific">Acidiluteibacter ferrifornacis</name>
    <dbReference type="NCBI Taxonomy" id="2692424"/>
    <lineage>
        <taxon>Bacteria</taxon>
        <taxon>Pseudomonadati</taxon>
        <taxon>Bacteroidota</taxon>
        <taxon>Flavobacteriia</taxon>
        <taxon>Flavobacteriales</taxon>
        <taxon>Cryomorphaceae</taxon>
        <taxon>Acidiluteibacter</taxon>
    </lineage>
</organism>
<protein>
    <submittedName>
        <fullName evidence="1">Uncharacterized protein</fullName>
    </submittedName>
</protein>
<sequence length="49" mass="5087">VSARQTADGKLAARIVNDSTSLQTHIINDGDLSATNELQTISKSGSTVT</sequence>
<evidence type="ECO:0000313" key="2">
    <source>
        <dbReference type="Proteomes" id="UP000470771"/>
    </source>
</evidence>